<dbReference type="AlphaFoldDB" id="A0A8T2IHK8"/>
<name>A0A8T2IHK8_9PIPI</name>
<keyword evidence="1" id="KW-0812">Transmembrane</keyword>
<dbReference type="Gene3D" id="1.20.1070.10">
    <property type="entry name" value="Rhodopsin 7-helix transmembrane proteins"/>
    <property type="match status" value="1"/>
</dbReference>
<evidence type="ECO:0000313" key="2">
    <source>
        <dbReference type="EMBL" id="KAG8430051.1"/>
    </source>
</evidence>
<feature type="transmembrane region" description="Helical" evidence="1">
    <location>
        <begin position="45"/>
        <end position="67"/>
    </location>
</feature>
<dbReference type="Proteomes" id="UP000812440">
    <property type="component" value="Unassembled WGS sequence"/>
</dbReference>
<evidence type="ECO:0008006" key="4">
    <source>
        <dbReference type="Google" id="ProtNLM"/>
    </source>
</evidence>
<keyword evidence="3" id="KW-1185">Reference proteome</keyword>
<dbReference type="EMBL" id="JAACNH010001677">
    <property type="protein sequence ID" value="KAG8430051.1"/>
    <property type="molecule type" value="Genomic_DNA"/>
</dbReference>
<protein>
    <recommendedName>
        <fullName evidence="4">G-protein coupled receptors family 1 profile domain-containing protein</fullName>
    </recommendedName>
</protein>
<organism evidence="2 3">
    <name type="scientific">Hymenochirus boettgeri</name>
    <name type="common">Congo dwarf clawed frog</name>
    <dbReference type="NCBI Taxonomy" id="247094"/>
    <lineage>
        <taxon>Eukaryota</taxon>
        <taxon>Metazoa</taxon>
        <taxon>Chordata</taxon>
        <taxon>Craniata</taxon>
        <taxon>Vertebrata</taxon>
        <taxon>Euteleostomi</taxon>
        <taxon>Amphibia</taxon>
        <taxon>Batrachia</taxon>
        <taxon>Anura</taxon>
        <taxon>Pipoidea</taxon>
        <taxon>Pipidae</taxon>
        <taxon>Pipinae</taxon>
        <taxon>Hymenochirus</taxon>
    </lineage>
</organism>
<accession>A0A8T2IHK8</accession>
<keyword evidence="1" id="KW-1133">Transmembrane helix</keyword>
<comment type="caution">
    <text evidence="2">The sequence shown here is derived from an EMBL/GenBank/DDBJ whole genome shotgun (WGS) entry which is preliminary data.</text>
</comment>
<evidence type="ECO:0000256" key="1">
    <source>
        <dbReference type="SAM" id="Phobius"/>
    </source>
</evidence>
<gene>
    <name evidence="2" type="ORF">GDO86_018584</name>
</gene>
<reference evidence="2" key="1">
    <citation type="thesis" date="2020" institute="ProQuest LLC" country="789 East Eisenhower Parkway, Ann Arbor, MI, USA">
        <title>Comparative Genomics and Chromosome Evolution.</title>
        <authorList>
            <person name="Mudd A.B."/>
        </authorList>
    </citation>
    <scope>NUCLEOTIDE SEQUENCE</scope>
    <source>
        <strain evidence="2">Female2</strain>
        <tissue evidence="2">Blood</tissue>
    </source>
</reference>
<dbReference type="SUPFAM" id="SSF81321">
    <property type="entry name" value="Family A G protein-coupled receptor-like"/>
    <property type="match status" value="1"/>
</dbReference>
<proteinExistence type="predicted"/>
<keyword evidence="1" id="KW-0472">Membrane</keyword>
<sequence length="110" mass="12077">MDMMENLLQWNASLFGYMSSGNGSFWESLGFSSSVLSSAHEPGTISLVVMNCVSFLVGLVDNVMALRTLGSRRRKRLRLSGVSGSRKLLVNLAVFDMMVICICMPINPLI</sequence>
<feature type="transmembrane region" description="Helical" evidence="1">
    <location>
        <begin position="88"/>
        <end position="107"/>
    </location>
</feature>
<evidence type="ECO:0000313" key="3">
    <source>
        <dbReference type="Proteomes" id="UP000812440"/>
    </source>
</evidence>